<accession>A0A2M7XEW0</accession>
<keyword evidence="2 9" id="KW-0813">Transport</keyword>
<dbReference type="InterPro" id="IPR005791">
    <property type="entry name" value="SecD"/>
</dbReference>
<dbReference type="PANTHER" id="PTHR30081">
    <property type="entry name" value="PROTEIN-EXPORT MEMBRANE PROTEIN SEC"/>
    <property type="match status" value="1"/>
</dbReference>
<dbReference type="GO" id="GO:0005886">
    <property type="term" value="C:plasma membrane"/>
    <property type="evidence" value="ECO:0007669"/>
    <property type="project" value="UniProtKB-SubCell"/>
</dbReference>
<keyword evidence="7 9" id="KW-0811">Translocation</keyword>
<comment type="similarity">
    <text evidence="9">Belongs to the SecD/SecF family. SecD subfamily.</text>
</comment>
<dbReference type="InterPro" id="IPR022646">
    <property type="entry name" value="SecD/SecF_CS"/>
</dbReference>
<dbReference type="GO" id="GO:0015450">
    <property type="term" value="F:protein-transporting ATPase activity"/>
    <property type="evidence" value="ECO:0007669"/>
    <property type="project" value="InterPro"/>
</dbReference>
<comment type="function">
    <text evidence="9">Part of the Sec protein translocase complex. Interacts with the SecYEG preprotein conducting channel. SecDF uses the proton motive force (PMF) to complete protein translocation after the ATP-dependent function of SecA.</text>
</comment>
<keyword evidence="5 9" id="KW-0653">Protein transport</keyword>
<dbReference type="Gene3D" id="3.30.70.3400">
    <property type="match status" value="1"/>
</dbReference>
<keyword evidence="6 9" id="KW-1133">Transmembrane helix</keyword>
<dbReference type="InterPro" id="IPR000297">
    <property type="entry name" value="PPIase_PpiC"/>
</dbReference>
<keyword evidence="10" id="KW-0413">Isomerase</keyword>
<proteinExistence type="inferred from homology"/>
<dbReference type="EMBL" id="PFWU01000001">
    <property type="protein sequence ID" value="PJA46398.1"/>
    <property type="molecule type" value="Genomic_DNA"/>
</dbReference>
<feature type="transmembrane region" description="Helical" evidence="9">
    <location>
        <begin position="608"/>
        <end position="634"/>
    </location>
</feature>
<dbReference type="InterPro" id="IPR054384">
    <property type="entry name" value="SecDF_P1_head"/>
</dbReference>
<evidence type="ECO:0000259" key="11">
    <source>
        <dbReference type="PROSITE" id="PS50198"/>
    </source>
</evidence>
<dbReference type="PROSITE" id="PS50198">
    <property type="entry name" value="PPIC_PPIASE_2"/>
    <property type="match status" value="1"/>
</dbReference>
<dbReference type="AlphaFoldDB" id="A0A2M7XEW0"/>
<keyword evidence="3 9" id="KW-1003">Cell membrane</keyword>
<name>A0A2M7XEW0_9BACT</name>
<feature type="transmembrane region" description="Helical" evidence="9">
    <location>
        <begin position="21"/>
        <end position="38"/>
    </location>
</feature>
<dbReference type="GO" id="GO:0043952">
    <property type="term" value="P:protein transport by the Sec complex"/>
    <property type="evidence" value="ECO:0007669"/>
    <property type="project" value="UniProtKB-UniRule"/>
</dbReference>
<feature type="transmembrane region" description="Helical" evidence="9">
    <location>
        <begin position="541"/>
        <end position="561"/>
    </location>
</feature>
<evidence type="ECO:0000313" key="13">
    <source>
        <dbReference type="Proteomes" id="UP000229385"/>
    </source>
</evidence>
<evidence type="ECO:0000256" key="4">
    <source>
        <dbReference type="ARBA" id="ARBA00022692"/>
    </source>
</evidence>
<dbReference type="Proteomes" id="UP000229385">
    <property type="component" value="Unassembled WGS sequence"/>
</dbReference>
<dbReference type="Pfam" id="PF21760">
    <property type="entry name" value="SecD_1st"/>
    <property type="match status" value="1"/>
</dbReference>
<dbReference type="InterPro" id="IPR022813">
    <property type="entry name" value="SecD/SecF_arch_bac"/>
</dbReference>
<dbReference type="Pfam" id="PF00639">
    <property type="entry name" value="Rotamase"/>
    <property type="match status" value="2"/>
</dbReference>
<dbReference type="PRINTS" id="PR00702">
    <property type="entry name" value="ACRIFLAVINRP"/>
</dbReference>
<dbReference type="Pfam" id="PF22599">
    <property type="entry name" value="SecDF_P1_head"/>
    <property type="match status" value="1"/>
</dbReference>
<evidence type="ECO:0000256" key="7">
    <source>
        <dbReference type="ARBA" id="ARBA00023010"/>
    </source>
</evidence>
<feature type="transmembrane region" description="Helical" evidence="9">
    <location>
        <begin position="640"/>
        <end position="664"/>
    </location>
</feature>
<dbReference type="Gene3D" id="3.10.50.40">
    <property type="match status" value="2"/>
</dbReference>
<dbReference type="PANTHER" id="PTHR30081:SF1">
    <property type="entry name" value="PROTEIN TRANSLOCASE SUBUNIT SECD"/>
    <property type="match status" value="1"/>
</dbReference>
<feature type="domain" description="PpiC" evidence="11">
    <location>
        <begin position="265"/>
        <end position="368"/>
    </location>
</feature>
<dbReference type="GO" id="GO:0065002">
    <property type="term" value="P:intracellular protein transmembrane transport"/>
    <property type="evidence" value="ECO:0007669"/>
    <property type="project" value="UniProtKB-UniRule"/>
</dbReference>
<dbReference type="InterPro" id="IPR048631">
    <property type="entry name" value="SecD_1st"/>
</dbReference>
<evidence type="ECO:0000256" key="9">
    <source>
        <dbReference type="HAMAP-Rule" id="MF_01463"/>
    </source>
</evidence>
<comment type="caution">
    <text evidence="12">The sequence shown here is derived from an EMBL/GenBank/DDBJ whole genome shotgun (WGS) entry which is preliminary data.</text>
</comment>
<gene>
    <name evidence="9 12" type="primary">secD</name>
    <name evidence="12" type="ORF">CO174_00075</name>
</gene>
<organism evidence="12 13">
    <name type="scientific">Candidatus Uhrbacteria bacterium CG_4_9_14_3_um_filter_50_9</name>
    <dbReference type="NCBI Taxonomy" id="1975035"/>
    <lineage>
        <taxon>Bacteria</taxon>
        <taxon>Candidatus Uhriibacteriota</taxon>
    </lineage>
</organism>
<dbReference type="NCBIfam" id="TIGR01129">
    <property type="entry name" value="secD"/>
    <property type="match status" value="1"/>
</dbReference>
<keyword evidence="8 9" id="KW-0472">Membrane</keyword>
<feature type="transmembrane region" description="Helical" evidence="9">
    <location>
        <begin position="517"/>
        <end position="534"/>
    </location>
</feature>
<dbReference type="Gene3D" id="3.30.1360.200">
    <property type="match status" value="1"/>
</dbReference>
<dbReference type="InterPro" id="IPR055344">
    <property type="entry name" value="SecD_SecF_C_bact"/>
</dbReference>
<feature type="transmembrane region" description="Helical" evidence="9">
    <location>
        <begin position="567"/>
        <end position="587"/>
    </location>
</feature>
<dbReference type="InterPro" id="IPR046357">
    <property type="entry name" value="PPIase_dom_sf"/>
</dbReference>
<evidence type="ECO:0000256" key="2">
    <source>
        <dbReference type="ARBA" id="ARBA00022448"/>
    </source>
</evidence>
<evidence type="ECO:0000256" key="3">
    <source>
        <dbReference type="ARBA" id="ARBA00022475"/>
    </source>
</evidence>
<dbReference type="NCBIfam" id="TIGR00916">
    <property type="entry name" value="2A0604s01"/>
    <property type="match status" value="1"/>
</dbReference>
<keyword evidence="10" id="KW-0697">Rotamase</keyword>
<sequence>MQTWNVKKKQQKIKAHRPWGTRVLAVVMLVATLSVGVYDFPKIWNQGAAVVEAKTGWLPPTLEEKGFHLGLDLQGGTHLIYEADMSQISDEDRVEALEGVRDVIERRVNAFGVSEPVVQTTTTGGTYRIIIELAGVLDVNEAISLIGETPVLEFKEPGDELQREPTEEELAQLNEANATERAAATVVLNRALSGEDFESLVQEFSIDPNIASTGGIIENITGDSYYSEYAIFIKDRGMYEGQVNYNLIENEDGISIFKYLDSSESEEMLLRHILICYEGTTGCDSTIPEIEANLQINAIREEATAENFADMAAQYSTGPSAPQGGSLGWGTIDSYVPGFNTAAAALAIGEISQPILTEFGYHLILKEDQRTTTSYTIQRVLMAFTEIYDIVPESSPWTNTELSGKYLESAVVEFDYNTGVPYVTLNFNDEGGDLFAALTEEHIGEPIAIFLDGEAISTPVVQTAIYGGDAVITGDFTLEEAKLLAQRLNAGALPVPVNLLSQQTVGPTLGAISLEKSISAGLFGFLLVALYMLLLYRLPGAIAVVALFMFTFLNLAAYRVFGVTITLAGIAGFVLSLGIAVDANVLIIERLKEELKSGRDYASAIDEAFARAWSAIRDGNFTTLIAAGVLYWFSSSFIRGFALTLSIGVILSMFTAITVTRVYLKSVVEWKKIRKNALFGVKNK</sequence>
<dbReference type="HAMAP" id="MF_01463_B">
    <property type="entry name" value="SecD_B"/>
    <property type="match status" value="1"/>
</dbReference>
<comment type="subunit">
    <text evidence="9">Forms a complex with SecF. Part of the essential Sec protein translocation apparatus which comprises SecA, SecYEG and auxiliary proteins SecDF. Other proteins may also be involved.</text>
</comment>
<dbReference type="SUPFAM" id="SSF82866">
    <property type="entry name" value="Multidrug efflux transporter AcrB transmembrane domain"/>
    <property type="match status" value="1"/>
</dbReference>
<reference evidence="13" key="1">
    <citation type="submission" date="2017-09" db="EMBL/GenBank/DDBJ databases">
        <title>Depth-based differentiation of microbial function through sediment-hosted aquifers and enrichment of novel symbionts in the deep terrestrial subsurface.</title>
        <authorList>
            <person name="Probst A.J."/>
            <person name="Ladd B."/>
            <person name="Jarett J.K."/>
            <person name="Geller-Mcgrath D.E."/>
            <person name="Sieber C.M.K."/>
            <person name="Emerson J.B."/>
            <person name="Anantharaman K."/>
            <person name="Thomas B.C."/>
            <person name="Malmstrom R."/>
            <person name="Stieglmeier M."/>
            <person name="Klingl A."/>
            <person name="Woyke T."/>
            <person name="Ryan C.M."/>
            <person name="Banfield J.F."/>
        </authorList>
    </citation>
    <scope>NUCLEOTIDE SEQUENCE [LARGE SCALE GENOMIC DNA]</scope>
</reference>
<dbReference type="GO" id="GO:0003755">
    <property type="term" value="F:peptidyl-prolyl cis-trans isomerase activity"/>
    <property type="evidence" value="ECO:0007669"/>
    <property type="project" value="UniProtKB-KW"/>
</dbReference>
<keyword evidence="4 9" id="KW-0812">Transmembrane</keyword>
<evidence type="ECO:0000256" key="6">
    <source>
        <dbReference type="ARBA" id="ARBA00022989"/>
    </source>
</evidence>
<dbReference type="GO" id="GO:0006605">
    <property type="term" value="P:protein targeting"/>
    <property type="evidence" value="ECO:0007669"/>
    <property type="project" value="UniProtKB-UniRule"/>
</dbReference>
<evidence type="ECO:0000256" key="5">
    <source>
        <dbReference type="ARBA" id="ARBA00022927"/>
    </source>
</evidence>
<evidence type="ECO:0000256" key="8">
    <source>
        <dbReference type="ARBA" id="ARBA00023136"/>
    </source>
</evidence>
<comment type="subcellular location">
    <subcellularLocation>
        <location evidence="1 9">Cell membrane</location>
        <topology evidence="1 9">Multi-pass membrane protein</topology>
    </subcellularLocation>
</comment>
<dbReference type="Pfam" id="PF07549">
    <property type="entry name" value="Sec_GG"/>
    <property type="match status" value="1"/>
</dbReference>
<evidence type="ECO:0000256" key="1">
    <source>
        <dbReference type="ARBA" id="ARBA00004651"/>
    </source>
</evidence>
<dbReference type="InterPro" id="IPR048634">
    <property type="entry name" value="SecD_SecF_C"/>
</dbReference>
<dbReference type="InterPro" id="IPR001036">
    <property type="entry name" value="Acrflvin-R"/>
</dbReference>
<dbReference type="SUPFAM" id="SSF54534">
    <property type="entry name" value="FKBP-like"/>
    <property type="match status" value="2"/>
</dbReference>
<protein>
    <recommendedName>
        <fullName evidence="9">Protein translocase subunit SecD</fullName>
    </recommendedName>
</protein>
<evidence type="ECO:0000256" key="10">
    <source>
        <dbReference type="PROSITE-ProRule" id="PRU00278"/>
    </source>
</evidence>
<dbReference type="Pfam" id="PF02355">
    <property type="entry name" value="SecD_SecF_C"/>
    <property type="match status" value="1"/>
</dbReference>
<dbReference type="Gene3D" id="1.20.1640.10">
    <property type="entry name" value="Multidrug efflux transporter AcrB transmembrane domain"/>
    <property type="match status" value="1"/>
</dbReference>
<evidence type="ECO:0000313" key="12">
    <source>
        <dbReference type="EMBL" id="PJA46398.1"/>
    </source>
</evidence>